<evidence type="ECO:0000256" key="5">
    <source>
        <dbReference type="ARBA" id="ARBA00022833"/>
    </source>
</evidence>
<dbReference type="SUPFAM" id="SSF57903">
    <property type="entry name" value="FYVE/PHD zinc finger"/>
    <property type="match status" value="1"/>
</dbReference>
<dbReference type="Pfam" id="PF13831">
    <property type="entry name" value="PHD_2"/>
    <property type="match status" value="1"/>
</dbReference>
<evidence type="ECO:0000256" key="3">
    <source>
        <dbReference type="ARBA" id="ARBA00022737"/>
    </source>
</evidence>
<dbReference type="PROSITE" id="PS51805">
    <property type="entry name" value="EPHD"/>
    <property type="match status" value="1"/>
</dbReference>
<dbReference type="GeneID" id="88175110"/>
<dbReference type="SMART" id="SM00249">
    <property type="entry name" value="PHD"/>
    <property type="match status" value="2"/>
</dbReference>
<dbReference type="InterPro" id="IPR034732">
    <property type="entry name" value="EPHD"/>
</dbReference>
<evidence type="ECO:0000256" key="2">
    <source>
        <dbReference type="ARBA" id="ARBA00022723"/>
    </source>
</evidence>
<evidence type="ECO:0000256" key="6">
    <source>
        <dbReference type="ARBA" id="ARBA00023242"/>
    </source>
</evidence>
<name>A0AAX4HDI6_9ASCO</name>
<dbReference type="Pfam" id="PF13832">
    <property type="entry name" value="zf-HC5HC2H_2"/>
    <property type="match status" value="1"/>
</dbReference>
<evidence type="ECO:0000256" key="7">
    <source>
        <dbReference type="PROSITE-ProRule" id="PRU00146"/>
    </source>
</evidence>
<dbReference type="PANTHER" id="PTHR13793">
    <property type="entry name" value="PHD FINGER PROTEINS"/>
    <property type="match status" value="1"/>
</dbReference>
<evidence type="ECO:0000313" key="10">
    <source>
        <dbReference type="EMBL" id="WPK26687.1"/>
    </source>
</evidence>
<dbReference type="CDD" id="cd15492">
    <property type="entry name" value="PHD_BRPF_JADE_like"/>
    <property type="match status" value="1"/>
</dbReference>
<dbReference type="InterPro" id="IPR019542">
    <property type="entry name" value="Enhancer_polycomb-like_N"/>
</dbReference>
<evidence type="ECO:0000256" key="4">
    <source>
        <dbReference type="ARBA" id="ARBA00022771"/>
    </source>
</evidence>
<protein>
    <submittedName>
        <fullName evidence="10">Uncharacterized protein</fullName>
    </submittedName>
</protein>
<accession>A0AAX4HDI6</accession>
<evidence type="ECO:0000259" key="9">
    <source>
        <dbReference type="PROSITE" id="PS51805"/>
    </source>
</evidence>
<dbReference type="InterPro" id="IPR050701">
    <property type="entry name" value="Histone_Mod_Regulator"/>
</dbReference>
<dbReference type="GO" id="GO:0008270">
    <property type="term" value="F:zinc ion binding"/>
    <property type="evidence" value="ECO:0007669"/>
    <property type="project" value="UniProtKB-KW"/>
</dbReference>
<keyword evidence="2" id="KW-0479">Metal-binding</keyword>
<dbReference type="FunFam" id="3.30.40.10:FF:000007">
    <property type="entry name" value="Bromodomain containing 1, isoform CRA_b"/>
    <property type="match status" value="1"/>
</dbReference>
<keyword evidence="4 7" id="KW-0863">Zinc-finger</keyword>
<gene>
    <name evidence="10" type="ORF">PUMCH_004047</name>
</gene>
<dbReference type="PROSITE" id="PS01359">
    <property type="entry name" value="ZF_PHD_1"/>
    <property type="match status" value="1"/>
</dbReference>
<comment type="subcellular location">
    <subcellularLocation>
        <location evidence="1">Nucleus</location>
    </subcellularLocation>
</comment>
<dbReference type="Gene3D" id="3.30.40.10">
    <property type="entry name" value="Zinc/RING finger domain, C3HC4 (zinc finger)"/>
    <property type="match status" value="2"/>
</dbReference>
<feature type="domain" description="PHD-type" evidence="9">
    <location>
        <begin position="252"/>
        <end position="369"/>
    </location>
</feature>
<proteinExistence type="predicted"/>
<dbReference type="InterPro" id="IPR013083">
    <property type="entry name" value="Znf_RING/FYVE/PHD"/>
</dbReference>
<dbReference type="PANTHER" id="PTHR13793:SF107">
    <property type="entry name" value="BROMODOMAIN-CONTAINING PROTEIN HOMOLOG"/>
    <property type="match status" value="1"/>
</dbReference>
<dbReference type="AlphaFoldDB" id="A0AAX4HDI6"/>
<dbReference type="GO" id="GO:0006357">
    <property type="term" value="P:regulation of transcription by RNA polymerase II"/>
    <property type="evidence" value="ECO:0007669"/>
    <property type="project" value="TreeGrafter"/>
</dbReference>
<evidence type="ECO:0000256" key="1">
    <source>
        <dbReference type="ARBA" id="ARBA00004123"/>
    </source>
</evidence>
<keyword evidence="3" id="KW-0677">Repeat</keyword>
<dbReference type="GO" id="GO:0005634">
    <property type="term" value="C:nucleus"/>
    <property type="evidence" value="ECO:0007669"/>
    <property type="project" value="UniProtKB-SubCell"/>
</dbReference>
<dbReference type="InterPro" id="IPR019786">
    <property type="entry name" value="Zinc_finger_PHD-type_CS"/>
</dbReference>
<sequence length="753" mass="84678">MVAATLDNRPREERDFKDFYNDLEESSRVPVFFTGSCQNINTGPKRNLVSFDVPETKKPKPKGVVKCARPLDGKPVRISKTLASFGYKGKSTIPNLLRETYTRRDGTKRSSKTVCYDMDEQDAAWLEWLNERLTAAVILEEAFEIAISTLESLWAALEARMEHIAPSGLQDSSVLTLDADYSRYGSDDGTGGAGSLTEQRCAVCNDLECENTNAIVFCDGCNIAVHQECYGIAFIPEGHWYCRRCMVSKGTPVSCTFCPSKTGAFKQLDNGLWSHVVCALWINEVYFANPIYMEPIEGVDNIPKNRWKLICYICKQRAGACIQCSNRNCFLAYHVTCAKRAGSYMAMEKGVLGAVASKATLKSFCDKHGPSEWNREQVLLGIAQTRRFYRDCQLLVQQNDRLTFRRQQQNRQNAFKWKTEAGTPIAPQKFIDDLELVMLQLNCKVDSNHRRALRGQPRESDTNLPPEKGVRYACAALCRYWCLKRESKRGAPLVRFGALNQEFAPAEDTSHTSQKEAGEQQKLQNSLFGNLLQDDLKQLISMCQLAKDRQFLLREQSETTFDMADTCYFPISTVALNLLKSIQIESFLSKLLQSILNGVSATEFKLDAGSEQITVNPKDLENSQDIEIARTASAAIRLLLQDLGLHRLQSCKEINETMESAVSSVANAKSTPKSIRRAASSILEKWSAHILPELKRVEASSKAVPCVENRGLNFELKSFTGFQNLATEDLSEIEYDPFTDPKTERAFREFLST</sequence>
<keyword evidence="6" id="KW-0539">Nucleus</keyword>
<evidence type="ECO:0000259" key="8">
    <source>
        <dbReference type="PROSITE" id="PS50016"/>
    </source>
</evidence>
<dbReference type="InterPro" id="IPR001965">
    <property type="entry name" value="Znf_PHD"/>
</dbReference>
<dbReference type="Proteomes" id="UP001338582">
    <property type="component" value="Chromosome 5"/>
</dbReference>
<reference evidence="10 11" key="1">
    <citation type="submission" date="2023-10" db="EMBL/GenBank/DDBJ databases">
        <title>Draft Genome Sequence of Candida saopaulonensis from a very Premature Infant with Sepsis.</title>
        <authorList>
            <person name="Ning Y."/>
            <person name="Dai R."/>
            <person name="Xiao M."/>
            <person name="Xu Y."/>
            <person name="Yan Q."/>
            <person name="Zhang L."/>
        </authorList>
    </citation>
    <scope>NUCLEOTIDE SEQUENCE [LARGE SCALE GENOMIC DNA]</scope>
    <source>
        <strain evidence="10 11">19XY460</strain>
    </source>
</reference>
<keyword evidence="11" id="KW-1185">Reference proteome</keyword>
<organism evidence="10 11">
    <name type="scientific">Australozyma saopauloensis</name>
    <dbReference type="NCBI Taxonomy" id="291208"/>
    <lineage>
        <taxon>Eukaryota</taxon>
        <taxon>Fungi</taxon>
        <taxon>Dikarya</taxon>
        <taxon>Ascomycota</taxon>
        <taxon>Saccharomycotina</taxon>
        <taxon>Pichiomycetes</taxon>
        <taxon>Metschnikowiaceae</taxon>
        <taxon>Australozyma</taxon>
    </lineage>
</organism>
<dbReference type="KEGG" id="asau:88175110"/>
<dbReference type="EMBL" id="CP138898">
    <property type="protein sequence ID" value="WPK26687.1"/>
    <property type="molecule type" value="Genomic_DNA"/>
</dbReference>
<dbReference type="Pfam" id="PF10513">
    <property type="entry name" value="EPL1"/>
    <property type="match status" value="1"/>
</dbReference>
<keyword evidence="5" id="KW-0862">Zinc</keyword>
<dbReference type="RefSeq" id="XP_062879068.1">
    <property type="nucleotide sequence ID" value="XM_063022998.1"/>
</dbReference>
<dbReference type="PROSITE" id="PS50016">
    <property type="entry name" value="ZF_PHD_2"/>
    <property type="match status" value="1"/>
</dbReference>
<feature type="domain" description="PHD-type" evidence="8">
    <location>
        <begin position="198"/>
        <end position="248"/>
    </location>
</feature>
<evidence type="ECO:0000313" key="11">
    <source>
        <dbReference type="Proteomes" id="UP001338582"/>
    </source>
</evidence>
<dbReference type="InterPro" id="IPR019787">
    <property type="entry name" value="Znf_PHD-finger"/>
</dbReference>
<dbReference type="InterPro" id="IPR011011">
    <property type="entry name" value="Znf_FYVE_PHD"/>
</dbReference>